<dbReference type="InterPro" id="IPR013057">
    <property type="entry name" value="AA_transpt_TM"/>
</dbReference>
<dbReference type="PANTHER" id="PTHR22950:SF349">
    <property type="entry name" value="AMINO ACID TRANSPORTER TRANSMEMBRANE DOMAIN-CONTAINING PROTEIN"/>
    <property type="match status" value="1"/>
</dbReference>
<evidence type="ECO:0000256" key="5">
    <source>
        <dbReference type="ARBA" id="ARBA00023136"/>
    </source>
</evidence>
<evidence type="ECO:0000313" key="10">
    <source>
        <dbReference type="Proteomes" id="UP001190700"/>
    </source>
</evidence>
<comment type="caution">
    <text evidence="9">The sequence shown here is derived from an EMBL/GenBank/DDBJ whole genome shotgun (WGS) entry which is preliminary data.</text>
</comment>
<protein>
    <recommendedName>
        <fullName evidence="8">Amino acid transporter transmembrane domain-containing protein</fullName>
    </recommendedName>
</protein>
<name>A0AAE0FGJ3_9CHLO</name>
<proteinExistence type="predicted"/>
<feature type="transmembrane region" description="Helical" evidence="7">
    <location>
        <begin position="142"/>
        <end position="161"/>
    </location>
</feature>
<evidence type="ECO:0000256" key="4">
    <source>
        <dbReference type="ARBA" id="ARBA00022989"/>
    </source>
</evidence>
<feature type="domain" description="Amino acid transporter transmembrane" evidence="8">
    <location>
        <begin position="58"/>
        <end position="439"/>
    </location>
</feature>
<dbReference type="AlphaFoldDB" id="A0AAE0FGJ3"/>
<feature type="transmembrane region" description="Helical" evidence="7">
    <location>
        <begin position="383"/>
        <end position="403"/>
    </location>
</feature>
<feature type="transmembrane region" description="Helical" evidence="7">
    <location>
        <begin position="89"/>
        <end position="110"/>
    </location>
</feature>
<keyword evidence="3" id="KW-0813">Transport</keyword>
<feature type="non-terminal residue" evidence="9">
    <location>
        <position position="441"/>
    </location>
</feature>
<accession>A0AAE0FGJ3</accession>
<evidence type="ECO:0000256" key="3">
    <source>
        <dbReference type="ARBA" id="ARBA00022970"/>
    </source>
</evidence>
<evidence type="ECO:0000256" key="2">
    <source>
        <dbReference type="ARBA" id="ARBA00022692"/>
    </source>
</evidence>
<keyword evidence="10" id="KW-1185">Reference proteome</keyword>
<gene>
    <name evidence="9" type="ORF">CYMTET_31666</name>
</gene>
<evidence type="ECO:0000256" key="7">
    <source>
        <dbReference type="SAM" id="Phobius"/>
    </source>
</evidence>
<feature type="transmembrane region" description="Helical" evidence="7">
    <location>
        <begin position="268"/>
        <end position="292"/>
    </location>
</feature>
<keyword evidence="3" id="KW-0029">Amino-acid transport</keyword>
<dbReference type="Proteomes" id="UP001190700">
    <property type="component" value="Unassembled WGS sequence"/>
</dbReference>
<dbReference type="GO" id="GO:0005774">
    <property type="term" value="C:vacuolar membrane"/>
    <property type="evidence" value="ECO:0007669"/>
    <property type="project" value="TreeGrafter"/>
</dbReference>
<keyword evidence="2 7" id="KW-0812">Transmembrane</keyword>
<keyword evidence="5 7" id="KW-0472">Membrane</keyword>
<feature type="transmembrane region" description="Helical" evidence="7">
    <location>
        <begin position="357"/>
        <end position="377"/>
    </location>
</feature>
<evidence type="ECO:0000313" key="9">
    <source>
        <dbReference type="EMBL" id="KAK3259329.1"/>
    </source>
</evidence>
<organism evidence="9 10">
    <name type="scientific">Cymbomonas tetramitiformis</name>
    <dbReference type="NCBI Taxonomy" id="36881"/>
    <lineage>
        <taxon>Eukaryota</taxon>
        <taxon>Viridiplantae</taxon>
        <taxon>Chlorophyta</taxon>
        <taxon>Pyramimonadophyceae</taxon>
        <taxon>Pyramimonadales</taxon>
        <taxon>Pyramimonadaceae</taxon>
        <taxon>Cymbomonas</taxon>
    </lineage>
</organism>
<evidence type="ECO:0000256" key="6">
    <source>
        <dbReference type="SAM" id="MobiDB-lite"/>
    </source>
</evidence>
<evidence type="ECO:0000256" key="1">
    <source>
        <dbReference type="ARBA" id="ARBA00004141"/>
    </source>
</evidence>
<comment type="subcellular location">
    <subcellularLocation>
        <location evidence="1">Membrane</location>
        <topology evidence="1">Multi-pass membrane protein</topology>
    </subcellularLocation>
</comment>
<keyword evidence="4 7" id="KW-1133">Transmembrane helix</keyword>
<feature type="transmembrane region" description="Helical" evidence="7">
    <location>
        <begin position="238"/>
        <end position="256"/>
    </location>
</feature>
<dbReference type="EMBL" id="LGRX02018843">
    <property type="protein sequence ID" value="KAK3259329.1"/>
    <property type="molecule type" value="Genomic_DNA"/>
</dbReference>
<sequence length="441" mass="48107">MYRKIENEVELGMSGEASITVSTTAQRSRENATCSAPERPSNETPIEEKEKGEIEQLSSARETFGNIFIAFVGAGILGLPHAFRRSGLVLGACFILTVAAMALHCMLLLIKCKRRLEGSGVVSYSGVAGHCCGRGMQVCVEILLILTQVGFCVGYLVFIGQNMKSMDFMPESYHIYGGVPILVCLAMIRSLTALAPFSILADVANVLGIIVVVYHDLADGVVKEHEPTMVGSIRSLPFMFGVSMYCFEGFGMILPIEQAMQDRSQFEGVMTMSMATITVLFVSFGMLGYAAYGDETQDIITLNLPKDWTASAVKIFLCLGLFFTFPVMMVPVYEIVEENLMGVPWIQGQLSPAGRRNIFNIVRAFLVLFAAFCAASVPGFGIFISLVGSLCCALLAFVFPALFHMRVFKEEMPAWEWYTDLGFIVFGVLGAIIGVSDAIAQ</sequence>
<feature type="region of interest" description="Disordered" evidence="6">
    <location>
        <begin position="16"/>
        <end position="52"/>
    </location>
</feature>
<feature type="transmembrane region" description="Helical" evidence="7">
    <location>
        <begin position="199"/>
        <end position="218"/>
    </location>
</feature>
<dbReference type="Pfam" id="PF01490">
    <property type="entry name" value="Aa_trans"/>
    <property type="match status" value="1"/>
</dbReference>
<dbReference type="PANTHER" id="PTHR22950">
    <property type="entry name" value="AMINO ACID TRANSPORTER"/>
    <property type="match status" value="1"/>
</dbReference>
<feature type="compositionally biased region" description="Polar residues" evidence="6">
    <location>
        <begin position="17"/>
        <end position="34"/>
    </location>
</feature>
<feature type="transmembrane region" description="Helical" evidence="7">
    <location>
        <begin position="64"/>
        <end position="83"/>
    </location>
</feature>
<feature type="transmembrane region" description="Helical" evidence="7">
    <location>
        <begin position="415"/>
        <end position="435"/>
    </location>
</feature>
<reference evidence="9 10" key="1">
    <citation type="journal article" date="2015" name="Genome Biol. Evol.">
        <title>Comparative Genomics of a Bacterivorous Green Alga Reveals Evolutionary Causalities and Consequences of Phago-Mixotrophic Mode of Nutrition.</title>
        <authorList>
            <person name="Burns J.A."/>
            <person name="Paasch A."/>
            <person name="Narechania A."/>
            <person name="Kim E."/>
        </authorList>
    </citation>
    <scope>NUCLEOTIDE SEQUENCE [LARGE SCALE GENOMIC DNA]</scope>
    <source>
        <strain evidence="9 10">PLY_AMNH</strain>
    </source>
</reference>
<feature type="transmembrane region" description="Helical" evidence="7">
    <location>
        <begin position="312"/>
        <end position="336"/>
    </location>
</feature>
<evidence type="ECO:0000259" key="8">
    <source>
        <dbReference type="Pfam" id="PF01490"/>
    </source>
</evidence>
<dbReference type="GO" id="GO:0015179">
    <property type="term" value="F:L-amino acid transmembrane transporter activity"/>
    <property type="evidence" value="ECO:0007669"/>
    <property type="project" value="TreeGrafter"/>
</dbReference>